<dbReference type="CDD" id="cd00118">
    <property type="entry name" value="LysM"/>
    <property type="match status" value="1"/>
</dbReference>
<feature type="domain" description="LysM" evidence="1">
    <location>
        <begin position="169"/>
        <end position="216"/>
    </location>
</feature>
<gene>
    <name evidence="2" type="ORF">C0630_15820</name>
</gene>
<evidence type="ECO:0000313" key="2">
    <source>
        <dbReference type="EMBL" id="PLX60265.1"/>
    </source>
</evidence>
<dbReference type="AlphaFoldDB" id="A0A2N6CT07"/>
<name>A0A2N6CT07_9GAMM</name>
<dbReference type="EMBL" id="PKUN01000025">
    <property type="protein sequence ID" value="PLX60265.1"/>
    <property type="molecule type" value="Genomic_DNA"/>
</dbReference>
<accession>A0A2N6CT07</accession>
<dbReference type="Pfam" id="PF01476">
    <property type="entry name" value="LysM"/>
    <property type="match status" value="1"/>
</dbReference>
<organism evidence="2 3">
    <name type="scientific">Sedimenticola selenatireducens</name>
    <dbReference type="NCBI Taxonomy" id="191960"/>
    <lineage>
        <taxon>Bacteria</taxon>
        <taxon>Pseudomonadati</taxon>
        <taxon>Pseudomonadota</taxon>
        <taxon>Gammaproteobacteria</taxon>
        <taxon>Chromatiales</taxon>
        <taxon>Sedimenticolaceae</taxon>
        <taxon>Sedimenticola</taxon>
    </lineage>
</organism>
<proteinExistence type="predicted"/>
<dbReference type="Pfam" id="PF19266">
    <property type="entry name" value="CIS_tube"/>
    <property type="match status" value="1"/>
</dbReference>
<evidence type="ECO:0000259" key="1">
    <source>
        <dbReference type="PROSITE" id="PS51782"/>
    </source>
</evidence>
<protein>
    <submittedName>
        <fullName evidence="2">LysM domain-containing protein</fullName>
    </submittedName>
</protein>
<dbReference type="SUPFAM" id="SSF54106">
    <property type="entry name" value="LysM domain"/>
    <property type="match status" value="1"/>
</dbReference>
<reference evidence="2 3" key="1">
    <citation type="submission" date="2017-11" db="EMBL/GenBank/DDBJ databases">
        <title>Genome-resolved metagenomics identifies genetic mobility, metabolic interactions, and unexpected diversity in perchlorate-reducing communities.</title>
        <authorList>
            <person name="Barnum T.P."/>
            <person name="Figueroa I.A."/>
            <person name="Carlstrom C.I."/>
            <person name="Lucas L.N."/>
            <person name="Engelbrektson A.L."/>
            <person name="Coates J.D."/>
        </authorList>
    </citation>
    <scope>NUCLEOTIDE SEQUENCE [LARGE SCALE GENOMIC DNA]</scope>
    <source>
        <strain evidence="2">BM301</strain>
    </source>
</reference>
<dbReference type="SMART" id="SM00257">
    <property type="entry name" value="LysM"/>
    <property type="match status" value="1"/>
</dbReference>
<dbReference type="InterPro" id="IPR045361">
    <property type="entry name" value="CIS_tube_prot_N"/>
</dbReference>
<evidence type="ECO:0000313" key="3">
    <source>
        <dbReference type="Proteomes" id="UP000235015"/>
    </source>
</evidence>
<dbReference type="Gene3D" id="3.10.350.10">
    <property type="entry name" value="LysM domain"/>
    <property type="match status" value="1"/>
</dbReference>
<dbReference type="InterPro" id="IPR018392">
    <property type="entry name" value="LysM"/>
</dbReference>
<dbReference type="Proteomes" id="UP000235015">
    <property type="component" value="Unassembled WGS sequence"/>
</dbReference>
<dbReference type="RefSeq" id="WP_273440516.1">
    <property type="nucleotide sequence ID" value="NZ_PKUN01000025.1"/>
</dbReference>
<sequence length="223" mass="25015">MTNPVNSAGQGPGKAYLEILVPEGIADPVIPVQFNPTEYQLQKSNNFAEIAIPGLETPPVQYVRGNAHKLTAELLVDTSDTLEDVRKRHVTKLRDLLNINSDLHAPPIVRLVWDGEVFKGVVESLNITYTLFTPEGTPIRAKLNLTLMEYRSVEEQKKATPKFSPDVEKVYIVKRGDTLASVAASVYSDPTLWREIARNNEIMDPRRLPPGLILNLPRLRQIR</sequence>
<dbReference type="PROSITE" id="PS51782">
    <property type="entry name" value="LYSM"/>
    <property type="match status" value="1"/>
</dbReference>
<dbReference type="InterPro" id="IPR036779">
    <property type="entry name" value="LysM_dom_sf"/>
</dbReference>
<comment type="caution">
    <text evidence="2">The sequence shown here is derived from an EMBL/GenBank/DDBJ whole genome shotgun (WGS) entry which is preliminary data.</text>
</comment>